<dbReference type="Proteomes" id="UP000038830">
    <property type="component" value="Unassembled WGS sequence"/>
</dbReference>
<dbReference type="PROSITE" id="PS50082">
    <property type="entry name" value="WD_REPEATS_2"/>
    <property type="match status" value="5"/>
</dbReference>
<comment type="similarity">
    <text evidence="3">Belongs to the WD repeat PLAP family.</text>
</comment>
<dbReference type="InterPro" id="IPR036322">
    <property type="entry name" value="WD40_repeat_dom_sf"/>
</dbReference>
<dbReference type="PROSITE" id="PS51394">
    <property type="entry name" value="PFU"/>
    <property type="match status" value="1"/>
</dbReference>
<dbReference type="GO" id="GO:0010992">
    <property type="term" value="P:ubiquitin recycling"/>
    <property type="evidence" value="ECO:0007669"/>
    <property type="project" value="TreeGrafter"/>
</dbReference>
<dbReference type="GO" id="GO:0005737">
    <property type="term" value="C:cytoplasm"/>
    <property type="evidence" value="ECO:0007669"/>
    <property type="project" value="UniProtKB-SubCell"/>
</dbReference>
<dbReference type="SMART" id="SM00320">
    <property type="entry name" value="WD40"/>
    <property type="match status" value="7"/>
</dbReference>
<dbReference type="AlphaFoldDB" id="A0A0H5CEC0"/>
<dbReference type="GO" id="GO:0016787">
    <property type="term" value="F:hydrolase activity"/>
    <property type="evidence" value="ECO:0007669"/>
    <property type="project" value="UniProtKB-KW"/>
</dbReference>
<dbReference type="Pfam" id="PF00400">
    <property type="entry name" value="WD40"/>
    <property type="match status" value="7"/>
</dbReference>
<protein>
    <submittedName>
        <fullName evidence="11">DOA1 protein</fullName>
        <ecNumber evidence="11">3.1.3.-</ecNumber>
    </submittedName>
</protein>
<dbReference type="Gene3D" id="2.130.10.10">
    <property type="entry name" value="YVTN repeat-like/Quinoprotein amine dehydrogenase"/>
    <property type="match status" value="1"/>
</dbReference>
<dbReference type="GO" id="GO:0043161">
    <property type="term" value="P:proteasome-mediated ubiquitin-dependent protein catabolic process"/>
    <property type="evidence" value="ECO:0007669"/>
    <property type="project" value="TreeGrafter"/>
</dbReference>
<evidence type="ECO:0000313" key="11">
    <source>
        <dbReference type="EMBL" id="CEP22934.1"/>
    </source>
</evidence>
<evidence type="ECO:0000256" key="1">
    <source>
        <dbReference type="ARBA" id="ARBA00004123"/>
    </source>
</evidence>
<dbReference type="EMBL" id="CDQK01000004">
    <property type="protein sequence ID" value="CEP22934.1"/>
    <property type="molecule type" value="Genomic_DNA"/>
</dbReference>
<evidence type="ECO:0000256" key="7">
    <source>
        <dbReference type="ARBA" id="ARBA00023242"/>
    </source>
</evidence>
<feature type="domain" description="PUL" evidence="10">
    <location>
        <begin position="453"/>
        <end position="695"/>
    </location>
</feature>
<feature type="repeat" description="WD" evidence="8">
    <location>
        <begin position="173"/>
        <end position="207"/>
    </location>
</feature>
<dbReference type="CDD" id="cd00200">
    <property type="entry name" value="WD40"/>
    <property type="match status" value="1"/>
</dbReference>
<keyword evidence="11" id="KW-0378">Hydrolase</keyword>
<sequence>MDGYFQLSATLEGHEDDVKALVAPFNDTIISASRDRTVRVWTKEAVWSSKINFTSGGFVNSLAFDSLKTLIISGGQDKLINLTDLFSVQLEPSFTLIGHESNVCSLDTDGTQIISGSWDATAKVWENNQLKYTLEGHSASVWDVKILGKDRYLTCSADRTVKLWHKSQELKTFVGHSDVVRSLAILPQDRGFISASNDGTLRVTDFNGDLIEELAGHDSFVYSVKLLSNGDIVSCGEDRSVRIWRDGKPHQVIRLPCISVWTVAVLPNDDIVVGSSDNSIRIFTRDAERAASKEEIKELQDSVESMALNSEAFDESKASAPEVLQSPGSREGQVVVVKSPAGVNEAYQWTENKWTKIGEVVSGSTSDKKVEYDGKKWDFVFDVDVKDGEPALKLPYNVSENPYVAASRFLEKNELPTSYTDQVVQFITTNTQGVTINQQSDYSNPYADTRREKLVPHKQYLGFTLDNHDSILKGLKKFNDVENTFDMSQLSKVENDFKTGDANGLLSVSSEIITTWSNKLVGFDILRYIINKLDTPPAVLTEAIRIGLDPSQPPLYFMTLRMVSNVFLNERWGESIITDLDVASKLLKVISFNPDSLGKHQVNVANAIATVLLNFSIYTVKYQSKKLAELVLDKLQTIGGTVNNASSEAAYRLTVAYGNLVYFDAKLKLDFEKFKASVKYQEQRFTDLFNDIDNL</sequence>
<proteinExistence type="inferred from homology"/>
<accession>A0A0H5CEC0</accession>
<keyword evidence="4" id="KW-0963">Cytoplasm</keyword>
<dbReference type="Gene3D" id="1.25.10.10">
    <property type="entry name" value="Leucine-rich Repeat Variant"/>
    <property type="match status" value="1"/>
</dbReference>
<feature type="repeat" description="WD" evidence="8">
    <location>
        <begin position="214"/>
        <end position="244"/>
    </location>
</feature>
<dbReference type="PROSITE" id="PS51396">
    <property type="entry name" value="PUL"/>
    <property type="match status" value="1"/>
</dbReference>
<dbReference type="InterPro" id="IPR011989">
    <property type="entry name" value="ARM-like"/>
</dbReference>
<dbReference type="InterPro" id="IPR015943">
    <property type="entry name" value="WD40/YVTN_repeat-like_dom_sf"/>
</dbReference>
<keyword evidence="5 8" id="KW-0853">WD repeat</keyword>
<gene>
    <name evidence="11" type="primary">DOA1</name>
    <name evidence="11" type="ORF">BN1211_3393</name>
</gene>
<keyword evidence="6" id="KW-0677">Repeat</keyword>
<dbReference type="SUPFAM" id="SSF50978">
    <property type="entry name" value="WD40 repeat-like"/>
    <property type="match status" value="1"/>
</dbReference>
<feature type="repeat" description="WD" evidence="8">
    <location>
        <begin position="96"/>
        <end position="126"/>
    </location>
</feature>
<evidence type="ECO:0000256" key="3">
    <source>
        <dbReference type="ARBA" id="ARBA00008495"/>
    </source>
</evidence>
<reference evidence="12" key="1">
    <citation type="journal article" date="2015" name="J. Biotechnol.">
        <title>The structure of the Cyberlindnera jadinii genome and its relation to Candida utilis analyzed by the occurrence of single nucleotide polymorphisms.</title>
        <authorList>
            <person name="Rupp O."/>
            <person name="Brinkrolf K."/>
            <person name="Buerth C."/>
            <person name="Kunigo M."/>
            <person name="Schneider J."/>
            <person name="Jaenicke S."/>
            <person name="Goesmann A."/>
            <person name="Puehler A."/>
            <person name="Jaeger K.-E."/>
            <person name="Ernst J.F."/>
        </authorList>
    </citation>
    <scope>NUCLEOTIDE SEQUENCE [LARGE SCALE GENOMIC DNA]</scope>
    <source>
        <strain evidence="12">ATCC 18201 / CBS 1600 / BCRC 20928 / JCM 3617 / NBRC 0987 / NRRL Y-1542</strain>
    </source>
</reference>
<dbReference type="InterPro" id="IPR001680">
    <property type="entry name" value="WD40_rpt"/>
</dbReference>
<organism evidence="11 12">
    <name type="scientific">Cyberlindnera jadinii (strain ATCC 18201 / CBS 1600 / BCRC 20928 / JCM 3617 / NBRC 0987 / NRRL Y-1542)</name>
    <name type="common">Torula yeast</name>
    <name type="synonym">Candida utilis</name>
    <dbReference type="NCBI Taxonomy" id="983966"/>
    <lineage>
        <taxon>Eukaryota</taxon>
        <taxon>Fungi</taxon>
        <taxon>Dikarya</taxon>
        <taxon>Ascomycota</taxon>
        <taxon>Saccharomycotina</taxon>
        <taxon>Saccharomycetes</taxon>
        <taxon>Phaffomycetales</taxon>
        <taxon>Phaffomycetaceae</taxon>
        <taxon>Cyberlindnera</taxon>
    </lineage>
</organism>
<feature type="repeat" description="WD" evidence="8">
    <location>
        <begin position="11"/>
        <end position="41"/>
    </location>
</feature>
<evidence type="ECO:0000256" key="4">
    <source>
        <dbReference type="ARBA" id="ARBA00022490"/>
    </source>
</evidence>
<keyword evidence="7" id="KW-0539">Nucleus</keyword>
<dbReference type="EC" id="3.1.3.-" evidence="11"/>
<dbReference type="FunFam" id="2.130.10.10:FF:000175">
    <property type="entry name" value="Phospholipase A-2-activating protein"/>
    <property type="match status" value="1"/>
</dbReference>
<feature type="domain" description="PFU" evidence="9">
    <location>
        <begin position="346"/>
        <end position="441"/>
    </location>
</feature>
<feature type="repeat" description="WD" evidence="8">
    <location>
        <begin position="134"/>
        <end position="164"/>
    </location>
</feature>
<name>A0A0H5CEC0_CYBJN</name>
<dbReference type="GO" id="GO:0005634">
    <property type="term" value="C:nucleus"/>
    <property type="evidence" value="ECO:0007669"/>
    <property type="project" value="UniProtKB-SubCell"/>
</dbReference>
<dbReference type="InterPro" id="IPR015155">
    <property type="entry name" value="PFU"/>
</dbReference>
<evidence type="ECO:0000256" key="8">
    <source>
        <dbReference type="PROSITE-ProRule" id="PRU00221"/>
    </source>
</evidence>
<dbReference type="Pfam" id="PF08324">
    <property type="entry name" value="PUL"/>
    <property type="match status" value="1"/>
</dbReference>
<evidence type="ECO:0000256" key="2">
    <source>
        <dbReference type="ARBA" id="ARBA00004496"/>
    </source>
</evidence>
<dbReference type="PANTHER" id="PTHR19849">
    <property type="entry name" value="PHOSPHOLIPASE A-2-ACTIVATING PROTEIN"/>
    <property type="match status" value="1"/>
</dbReference>
<evidence type="ECO:0000256" key="6">
    <source>
        <dbReference type="ARBA" id="ARBA00022737"/>
    </source>
</evidence>
<dbReference type="PROSITE" id="PS50294">
    <property type="entry name" value="WD_REPEATS_REGION"/>
    <property type="match status" value="1"/>
</dbReference>
<dbReference type="InterPro" id="IPR013535">
    <property type="entry name" value="PUL_dom"/>
</dbReference>
<evidence type="ECO:0000256" key="5">
    <source>
        <dbReference type="ARBA" id="ARBA00022574"/>
    </source>
</evidence>
<comment type="subcellular location">
    <subcellularLocation>
        <location evidence="2">Cytoplasm</location>
    </subcellularLocation>
    <subcellularLocation>
        <location evidence="1">Nucleus</location>
    </subcellularLocation>
</comment>
<dbReference type="Pfam" id="PF09070">
    <property type="entry name" value="PFU"/>
    <property type="match status" value="1"/>
</dbReference>
<dbReference type="Gene3D" id="3.10.20.870">
    <property type="entry name" value="PFU (PLAA family ubiquitin binding), C-terminal domain"/>
    <property type="match status" value="1"/>
</dbReference>
<evidence type="ECO:0000259" key="9">
    <source>
        <dbReference type="PROSITE" id="PS51394"/>
    </source>
</evidence>
<dbReference type="InterPro" id="IPR038122">
    <property type="entry name" value="PFU_sf"/>
</dbReference>
<dbReference type="GO" id="GO:0043130">
    <property type="term" value="F:ubiquitin binding"/>
    <property type="evidence" value="ECO:0007669"/>
    <property type="project" value="TreeGrafter"/>
</dbReference>
<evidence type="ECO:0000313" key="12">
    <source>
        <dbReference type="Proteomes" id="UP000038830"/>
    </source>
</evidence>
<evidence type="ECO:0000259" key="10">
    <source>
        <dbReference type="PROSITE" id="PS51396"/>
    </source>
</evidence>
<dbReference type="PANTHER" id="PTHR19849:SF0">
    <property type="entry name" value="PHOSPHOLIPASE A-2-ACTIVATING PROTEIN"/>
    <property type="match status" value="1"/>
</dbReference>